<protein>
    <recommendedName>
        <fullName evidence="4">BTB domain-containing protein</fullName>
    </recommendedName>
</protein>
<dbReference type="Proteomes" id="UP000230002">
    <property type="component" value="Unassembled WGS sequence"/>
</dbReference>
<keyword evidence="3" id="KW-1185">Reference proteome</keyword>
<dbReference type="EMBL" id="AYKW01000045">
    <property type="protein sequence ID" value="PIL26261.1"/>
    <property type="molecule type" value="Genomic_DNA"/>
</dbReference>
<evidence type="ECO:0000313" key="2">
    <source>
        <dbReference type="EMBL" id="PIL26261.1"/>
    </source>
</evidence>
<dbReference type="AlphaFoldDB" id="A0A2G8RXL9"/>
<accession>A0A2G8RXL9</accession>
<gene>
    <name evidence="2" type="ORF">GSI_12017</name>
</gene>
<evidence type="ECO:0000313" key="3">
    <source>
        <dbReference type="Proteomes" id="UP000230002"/>
    </source>
</evidence>
<organism evidence="2 3">
    <name type="scientific">Ganoderma sinense ZZ0214-1</name>
    <dbReference type="NCBI Taxonomy" id="1077348"/>
    <lineage>
        <taxon>Eukaryota</taxon>
        <taxon>Fungi</taxon>
        <taxon>Dikarya</taxon>
        <taxon>Basidiomycota</taxon>
        <taxon>Agaricomycotina</taxon>
        <taxon>Agaricomycetes</taxon>
        <taxon>Polyporales</taxon>
        <taxon>Polyporaceae</taxon>
        <taxon>Ganoderma</taxon>
    </lineage>
</organism>
<evidence type="ECO:0008006" key="4">
    <source>
        <dbReference type="Google" id="ProtNLM"/>
    </source>
</evidence>
<proteinExistence type="predicted"/>
<dbReference type="OrthoDB" id="3036049at2759"/>
<reference evidence="2 3" key="1">
    <citation type="journal article" date="2015" name="Sci. Rep.">
        <title>Chromosome-level genome map provides insights into diverse defense mechanisms in the medicinal fungus Ganoderma sinense.</title>
        <authorList>
            <person name="Zhu Y."/>
            <person name="Xu J."/>
            <person name="Sun C."/>
            <person name="Zhou S."/>
            <person name="Xu H."/>
            <person name="Nelson D.R."/>
            <person name="Qian J."/>
            <person name="Song J."/>
            <person name="Luo H."/>
            <person name="Xiang L."/>
            <person name="Li Y."/>
            <person name="Xu Z."/>
            <person name="Ji A."/>
            <person name="Wang L."/>
            <person name="Lu S."/>
            <person name="Hayward A."/>
            <person name="Sun W."/>
            <person name="Li X."/>
            <person name="Schwartz D.C."/>
            <person name="Wang Y."/>
            <person name="Chen S."/>
        </authorList>
    </citation>
    <scope>NUCLEOTIDE SEQUENCE [LARGE SCALE GENOMIC DNA]</scope>
    <source>
        <strain evidence="2 3">ZZ0214-1</strain>
    </source>
</reference>
<feature type="compositionally biased region" description="Basic residues" evidence="1">
    <location>
        <begin position="1"/>
        <end position="10"/>
    </location>
</feature>
<dbReference type="STRING" id="1077348.A0A2G8RXL9"/>
<feature type="region of interest" description="Disordered" evidence="1">
    <location>
        <begin position="1"/>
        <end position="52"/>
    </location>
</feature>
<evidence type="ECO:0000256" key="1">
    <source>
        <dbReference type="SAM" id="MobiDB-lite"/>
    </source>
</evidence>
<name>A0A2G8RXL9_9APHY</name>
<comment type="caution">
    <text evidence="2">The sequence shown here is derived from an EMBL/GenBank/DDBJ whole genome shotgun (WGS) entry which is preliminary data.</text>
</comment>
<sequence length="386" mass="42299">MSARTTRKRARTEEQDEDLPLPKRELDVDGSAGGPGPSNSQPEADSEGQAREGQVFKKDEEFWFEDGTVIIVARDTEFRVYEGLLAGLSPVFRGLFAESHEQRIVPMRGGQTLSCPIVGVSDAPGDLRHLLRACFSRRLGSLYEEREPSYHEISAAIRLGDKYKLVELYSQSLDYLKRYFPSTLDSWTALESYVPPGWRDVEAIGVVNLARTLSGELSILPAALVACICGGGSQSAENGSRDAENNSGIVYGIAREDGSQEVLSPRDLSICFDGKTSLRSATIAAFCRTFEPTVSRGCKTSGDCKRALRNVLLSLEKNLKALLDGDPFAAYHEFTGGGIDICSSCMSAVKKQSLKERMRVWDRLPELLGVEVPGWKVEHPPDAVAS</sequence>